<dbReference type="eggNOG" id="COG3552">
    <property type="taxonomic scope" value="Bacteria"/>
</dbReference>
<dbReference type="OrthoDB" id="9790469at2"/>
<proteinExistence type="predicted"/>
<dbReference type="SUPFAM" id="SSF53300">
    <property type="entry name" value="vWA-like"/>
    <property type="match status" value="1"/>
</dbReference>
<organism evidence="1 2">
    <name type="scientific">marine gamma proteobacterium HTCC2143</name>
    <dbReference type="NCBI Taxonomy" id="247633"/>
    <lineage>
        <taxon>Bacteria</taxon>
        <taxon>Pseudomonadati</taxon>
        <taxon>Pseudomonadota</taxon>
        <taxon>Gammaproteobacteria</taxon>
        <taxon>Cellvibrionales</taxon>
        <taxon>Spongiibacteraceae</taxon>
        <taxon>BD1-7 clade</taxon>
    </lineage>
</organism>
<dbReference type="PANTHER" id="PTHR39338:SF5">
    <property type="entry name" value="BLR6139 PROTEIN"/>
    <property type="match status" value="1"/>
</dbReference>
<comment type="caution">
    <text evidence="1">The sequence shown here is derived from an EMBL/GenBank/DDBJ whole genome shotgun (WGS) entry which is preliminary data.</text>
</comment>
<accession>A0Y9X0</accession>
<dbReference type="EMBL" id="AAVT01000001">
    <property type="protein sequence ID" value="EAW32924.1"/>
    <property type="molecule type" value="Genomic_DNA"/>
</dbReference>
<evidence type="ECO:0000313" key="1">
    <source>
        <dbReference type="EMBL" id="EAW32924.1"/>
    </source>
</evidence>
<dbReference type="InterPro" id="IPR011195">
    <property type="entry name" value="UCP010256"/>
</dbReference>
<dbReference type="Pfam" id="PF05762">
    <property type="entry name" value="VWA_CoxE"/>
    <property type="match status" value="1"/>
</dbReference>
<keyword evidence="2" id="KW-1185">Reference proteome</keyword>
<dbReference type="InterPro" id="IPR008912">
    <property type="entry name" value="Uncharacterised_CoxE"/>
</dbReference>
<dbReference type="PANTHER" id="PTHR39338">
    <property type="entry name" value="BLL5662 PROTEIN-RELATED"/>
    <property type="match status" value="1"/>
</dbReference>
<dbReference type="AlphaFoldDB" id="A0Y9X0"/>
<name>A0Y9X0_9GAMM</name>
<dbReference type="InterPro" id="IPR036465">
    <property type="entry name" value="vWFA_dom_sf"/>
</dbReference>
<dbReference type="Proteomes" id="UP000004931">
    <property type="component" value="Unassembled WGS sequence"/>
</dbReference>
<dbReference type="PIRSF" id="PIRSF010256">
    <property type="entry name" value="CoxE_vWa"/>
    <property type="match status" value="1"/>
</dbReference>
<protein>
    <submittedName>
        <fullName evidence="1">VWA containing CoxE-like protein</fullName>
    </submittedName>
</protein>
<gene>
    <name evidence="1" type="ORF">GP2143_16751</name>
</gene>
<sequence length="462" mass="52883">MQTKLVSFIGALRKHDVRISTSETLDAMRVMALVGYSERDTVKMALASTLAKTKEEKALFDDCFELFYGGERLKINQTSQDNDKAANKENSDVDLQQQIADNPLVKEALDSPLVQMLMENDPAKLTAAMAKAASEVSMEKLRYFTQTGQYSRKLLEQLDTRQIDDSIEQLQGIQDSTADFVIDILQNRKQQLREIAKQQVEEHLLLTANAEGRKLQEDVLRSAKLSSLERKHFDQLQELVRKLAKKLASRHSQRMHVEKRGKLDVAKTLRKNVHLDGIMFETYWKKKRKDQPKVIALCDVSNSVAAYAKFLLLFLYSLSDVIPKVRSFCFSNRTGEVTDLFNKYEAAQAMEMSFKQWGQGSSDYGQSLVDFADICLEQIDNNTTVIILGDARNNHGDARLDVLQKVYNRAKTVIWLNPERRSQWNTGDSEMHRYQSASHFSTECQSLQQLERIVDKLLTLIR</sequence>
<dbReference type="STRING" id="247633.GP2143_16751"/>
<reference evidence="1 2" key="1">
    <citation type="journal article" date="2010" name="J. Bacteriol.">
        <title>Genome sequence of the oligotrophic marine Gammaproteobacterium HTCC2143, isolated from the Oregon Coast.</title>
        <authorList>
            <person name="Oh H.M."/>
            <person name="Kang I."/>
            <person name="Ferriera S."/>
            <person name="Giovannoni S.J."/>
            <person name="Cho J.C."/>
        </authorList>
    </citation>
    <scope>NUCLEOTIDE SEQUENCE [LARGE SCALE GENOMIC DNA]</scope>
    <source>
        <strain evidence="1 2">HTCC2143</strain>
    </source>
</reference>
<evidence type="ECO:0000313" key="2">
    <source>
        <dbReference type="Proteomes" id="UP000004931"/>
    </source>
</evidence>